<proteinExistence type="predicted"/>
<gene>
    <name evidence="3" type="ORF">ACH5RR_000273</name>
</gene>
<evidence type="ECO:0000313" key="4">
    <source>
        <dbReference type="Proteomes" id="UP001630127"/>
    </source>
</evidence>
<reference evidence="3 4" key="1">
    <citation type="submission" date="2024-11" db="EMBL/GenBank/DDBJ databases">
        <title>A near-complete genome assembly of Cinchona calisaya.</title>
        <authorList>
            <person name="Lian D.C."/>
            <person name="Zhao X.W."/>
            <person name="Wei L."/>
        </authorList>
    </citation>
    <scope>NUCLEOTIDE SEQUENCE [LARGE SCALE GENOMIC DNA]</scope>
    <source>
        <tissue evidence="3">Nenye</tissue>
    </source>
</reference>
<dbReference type="SUPFAM" id="SSF51735">
    <property type="entry name" value="NAD(P)-binding Rossmann-fold domains"/>
    <property type="match status" value="1"/>
</dbReference>
<dbReference type="GO" id="GO:0016491">
    <property type="term" value="F:oxidoreductase activity"/>
    <property type="evidence" value="ECO:0007669"/>
    <property type="project" value="UniProtKB-KW"/>
</dbReference>
<comment type="caution">
    <text evidence="3">The sequence shown here is derived from an EMBL/GenBank/DDBJ whole genome shotgun (WGS) entry which is preliminary data.</text>
</comment>
<dbReference type="InterPro" id="IPR036291">
    <property type="entry name" value="NAD(P)-bd_dom_sf"/>
</dbReference>
<name>A0ABD3B161_9GENT</name>
<protein>
    <recommendedName>
        <fullName evidence="2">D-isomer specific 2-hydroxyacid dehydrogenase NAD-binding domain-containing protein</fullName>
    </recommendedName>
</protein>
<accession>A0ABD3B161</accession>
<dbReference type="AlphaFoldDB" id="A0ABD3B161"/>
<keyword evidence="4" id="KW-1185">Reference proteome</keyword>
<dbReference type="Pfam" id="PF02826">
    <property type="entry name" value="2-Hacid_dh_C"/>
    <property type="match status" value="1"/>
</dbReference>
<dbReference type="Proteomes" id="UP001630127">
    <property type="component" value="Unassembled WGS sequence"/>
</dbReference>
<evidence type="ECO:0000313" key="3">
    <source>
        <dbReference type="EMBL" id="KAL3536907.1"/>
    </source>
</evidence>
<dbReference type="PANTHER" id="PTHR10996:SF179">
    <property type="entry name" value="D-ISOMER SPECIFIC 2-HYDROXYACID DEHYDROGENASE FAMILY PROTEIN-RELATED"/>
    <property type="match status" value="1"/>
</dbReference>
<feature type="domain" description="D-isomer specific 2-hydroxyacid dehydrogenase NAD-binding" evidence="2">
    <location>
        <begin position="13"/>
        <end position="134"/>
    </location>
</feature>
<evidence type="ECO:0000259" key="2">
    <source>
        <dbReference type="Pfam" id="PF02826"/>
    </source>
</evidence>
<evidence type="ECO:0000256" key="1">
    <source>
        <dbReference type="ARBA" id="ARBA00023002"/>
    </source>
</evidence>
<organism evidence="3 4">
    <name type="scientific">Cinchona calisaya</name>
    <dbReference type="NCBI Taxonomy" id="153742"/>
    <lineage>
        <taxon>Eukaryota</taxon>
        <taxon>Viridiplantae</taxon>
        <taxon>Streptophyta</taxon>
        <taxon>Embryophyta</taxon>
        <taxon>Tracheophyta</taxon>
        <taxon>Spermatophyta</taxon>
        <taxon>Magnoliopsida</taxon>
        <taxon>eudicotyledons</taxon>
        <taxon>Gunneridae</taxon>
        <taxon>Pentapetalae</taxon>
        <taxon>asterids</taxon>
        <taxon>lamiids</taxon>
        <taxon>Gentianales</taxon>
        <taxon>Rubiaceae</taxon>
        <taxon>Cinchonoideae</taxon>
        <taxon>Cinchoneae</taxon>
        <taxon>Cinchona</taxon>
    </lineage>
</organism>
<dbReference type="Gene3D" id="3.40.50.720">
    <property type="entry name" value="NAD(P)-binding Rossmann-like Domain"/>
    <property type="match status" value="2"/>
</dbReference>
<dbReference type="EMBL" id="JBJUIK010000001">
    <property type="protein sequence ID" value="KAL3536907.1"/>
    <property type="molecule type" value="Genomic_DNA"/>
</dbReference>
<dbReference type="InterPro" id="IPR006140">
    <property type="entry name" value="D-isomer_DH_NAD-bd"/>
</dbReference>
<sequence>MCYVCQTKATIGQKLQRGSKHLVVALHTVQERRNHPLLTNFVEVQELASHCNVLIICCSLREETRHIINRDVLTALAEHGIIIVCRRAIVHEKELVECLVRGEIGGAGLVVFDNEPNVPEELFALDNVVITPHRSAFTAEAIFNSFQILIANLEASSSDRPLLSG</sequence>
<dbReference type="InterPro" id="IPR050223">
    <property type="entry name" value="D-isomer_2-hydroxyacid_DH"/>
</dbReference>
<keyword evidence="1" id="KW-0560">Oxidoreductase</keyword>
<dbReference type="PANTHER" id="PTHR10996">
    <property type="entry name" value="2-HYDROXYACID DEHYDROGENASE-RELATED"/>
    <property type="match status" value="1"/>
</dbReference>